<dbReference type="InterPro" id="IPR002719">
    <property type="entry name" value="RB_B"/>
</dbReference>
<dbReference type="STRING" id="7222.B4JT58"/>
<dbReference type="GO" id="GO:0000122">
    <property type="term" value="P:negative regulation of transcription by RNA polymerase II"/>
    <property type="evidence" value="ECO:0007669"/>
    <property type="project" value="EnsemblMetazoa"/>
</dbReference>
<evidence type="ECO:0000313" key="11">
    <source>
        <dbReference type="Proteomes" id="UP000001070"/>
    </source>
</evidence>
<evidence type="ECO:0000256" key="4">
    <source>
        <dbReference type="ARBA" id="ARBA00023015"/>
    </source>
</evidence>
<dbReference type="Pfam" id="PF11934">
    <property type="entry name" value="DUF3452"/>
    <property type="match status" value="1"/>
</dbReference>
<dbReference type="GO" id="GO:0031523">
    <property type="term" value="C:Myb complex"/>
    <property type="evidence" value="ECO:0007669"/>
    <property type="project" value="EnsemblMetazoa"/>
</dbReference>
<gene>
    <name evidence="10" type="primary">Dgri\GH23495</name>
    <name evidence="10" type="ORF">Dgri_GH23495</name>
</gene>
<keyword evidence="3" id="KW-0678">Repressor</keyword>
<dbReference type="InParanoid" id="B4JT58"/>
<dbReference type="Pfam" id="PF01857">
    <property type="entry name" value="RB_B"/>
    <property type="match status" value="1"/>
</dbReference>
<keyword evidence="5" id="KW-0804">Transcription</keyword>
<dbReference type="GO" id="GO:0000977">
    <property type="term" value="F:RNA polymerase II transcription regulatory region sequence-specific DNA binding"/>
    <property type="evidence" value="ECO:0007669"/>
    <property type="project" value="TreeGrafter"/>
</dbReference>
<keyword evidence="7" id="KW-0131">Cell cycle</keyword>
<dbReference type="Pfam" id="PF01858">
    <property type="entry name" value="RB_A"/>
    <property type="match status" value="1"/>
</dbReference>
<reference evidence="10 11" key="1">
    <citation type="journal article" date="2007" name="Nature">
        <title>Evolution of genes and genomes on the Drosophila phylogeny.</title>
        <authorList>
            <consortium name="Drosophila 12 Genomes Consortium"/>
            <person name="Clark A.G."/>
            <person name="Eisen M.B."/>
            <person name="Smith D.R."/>
            <person name="Bergman C.M."/>
            <person name="Oliver B."/>
            <person name="Markow T.A."/>
            <person name="Kaufman T.C."/>
            <person name="Kellis M."/>
            <person name="Gelbart W."/>
            <person name="Iyer V.N."/>
            <person name="Pollard D.A."/>
            <person name="Sackton T.B."/>
            <person name="Larracuente A.M."/>
            <person name="Singh N.D."/>
            <person name="Abad J.P."/>
            <person name="Abt D.N."/>
            <person name="Adryan B."/>
            <person name="Aguade M."/>
            <person name="Akashi H."/>
            <person name="Anderson W.W."/>
            <person name="Aquadro C.F."/>
            <person name="Ardell D.H."/>
            <person name="Arguello R."/>
            <person name="Artieri C.G."/>
            <person name="Barbash D.A."/>
            <person name="Barker D."/>
            <person name="Barsanti P."/>
            <person name="Batterham P."/>
            <person name="Batzoglou S."/>
            <person name="Begun D."/>
            <person name="Bhutkar A."/>
            <person name="Blanco E."/>
            <person name="Bosak S.A."/>
            <person name="Bradley R.K."/>
            <person name="Brand A.D."/>
            <person name="Brent M.R."/>
            <person name="Brooks A.N."/>
            <person name="Brown R.H."/>
            <person name="Butlin R.K."/>
            <person name="Caggese C."/>
            <person name="Calvi B.R."/>
            <person name="Bernardo de Carvalho A."/>
            <person name="Caspi A."/>
            <person name="Castrezana S."/>
            <person name="Celniker S.E."/>
            <person name="Chang J.L."/>
            <person name="Chapple C."/>
            <person name="Chatterji S."/>
            <person name="Chinwalla A."/>
            <person name="Civetta A."/>
            <person name="Clifton S.W."/>
            <person name="Comeron J.M."/>
            <person name="Costello J.C."/>
            <person name="Coyne J.A."/>
            <person name="Daub J."/>
            <person name="David R.G."/>
            <person name="Delcher A.L."/>
            <person name="Delehaunty K."/>
            <person name="Do C.B."/>
            <person name="Ebling H."/>
            <person name="Edwards K."/>
            <person name="Eickbush T."/>
            <person name="Evans J.D."/>
            <person name="Filipski A."/>
            <person name="Findeiss S."/>
            <person name="Freyhult E."/>
            <person name="Fulton L."/>
            <person name="Fulton R."/>
            <person name="Garcia A.C."/>
            <person name="Gardiner A."/>
            <person name="Garfield D.A."/>
            <person name="Garvin B.E."/>
            <person name="Gibson G."/>
            <person name="Gilbert D."/>
            <person name="Gnerre S."/>
            <person name="Godfrey J."/>
            <person name="Good R."/>
            <person name="Gotea V."/>
            <person name="Gravely B."/>
            <person name="Greenberg A.J."/>
            <person name="Griffiths-Jones S."/>
            <person name="Gross S."/>
            <person name="Guigo R."/>
            <person name="Gustafson E.A."/>
            <person name="Haerty W."/>
            <person name="Hahn M.W."/>
            <person name="Halligan D.L."/>
            <person name="Halpern A.L."/>
            <person name="Halter G.M."/>
            <person name="Han M.V."/>
            <person name="Heger A."/>
            <person name="Hillier L."/>
            <person name="Hinrichs A.S."/>
            <person name="Holmes I."/>
            <person name="Hoskins R.A."/>
            <person name="Hubisz M.J."/>
            <person name="Hultmark D."/>
            <person name="Huntley M.A."/>
            <person name="Jaffe D.B."/>
            <person name="Jagadeeshan S."/>
            <person name="Jeck W.R."/>
            <person name="Johnson J."/>
            <person name="Jones C.D."/>
            <person name="Jordan W.C."/>
            <person name="Karpen G.H."/>
            <person name="Kataoka E."/>
            <person name="Keightley P.D."/>
            <person name="Kheradpour P."/>
            <person name="Kirkness E.F."/>
            <person name="Koerich L.B."/>
            <person name="Kristiansen K."/>
            <person name="Kudrna D."/>
            <person name="Kulathinal R.J."/>
            <person name="Kumar S."/>
            <person name="Kwok R."/>
            <person name="Lander E."/>
            <person name="Langley C.H."/>
            <person name="Lapoint R."/>
            <person name="Lazzaro B.P."/>
            <person name="Lee S.J."/>
            <person name="Levesque L."/>
            <person name="Li R."/>
            <person name="Lin C.F."/>
            <person name="Lin M.F."/>
            <person name="Lindblad-Toh K."/>
            <person name="Llopart A."/>
            <person name="Long M."/>
            <person name="Low L."/>
            <person name="Lozovsky E."/>
            <person name="Lu J."/>
            <person name="Luo M."/>
            <person name="Machado C.A."/>
            <person name="Makalowski W."/>
            <person name="Marzo M."/>
            <person name="Matsuda M."/>
            <person name="Matzkin L."/>
            <person name="McAllister B."/>
            <person name="McBride C.S."/>
            <person name="McKernan B."/>
            <person name="McKernan K."/>
            <person name="Mendez-Lago M."/>
            <person name="Minx P."/>
            <person name="Mollenhauer M.U."/>
            <person name="Montooth K."/>
            <person name="Mount S.M."/>
            <person name="Mu X."/>
            <person name="Myers E."/>
            <person name="Negre B."/>
            <person name="Newfeld S."/>
            <person name="Nielsen R."/>
            <person name="Noor M.A."/>
            <person name="O'Grady P."/>
            <person name="Pachter L."/>
            <person name="Papaceit M."/>
            <person name="Parisi M.J."/>
            <person name="Parisi M."/>
            <person name="Parts L."/>
            <person name="Pedersen J.S."/>
            <person name="Pesole G."/>
            <person name="Phillippy A.M."/>
            <person name="Ponting C.P."/>
            <person name="Pop M."/>
            <person name="Porcelli D."/>
            <person name="Powell J.R."/>
            <person name="Prohaska S."/>
            <person name="Pruitt K."/>
            <person name="Puig M."/>
            <person name="Quesneville H."/>
            <person name="Ram K.R."/>
            <person name="Rand D."/>
            <person name="Rasmussen M.D."/>
            <person name="Reed L.K."/>
            <person name="Reenan R."/>
            <person name="Reily A."/>
            <person name="Remington K.A."/>
            <person name="Rieger T.T."/>
            <person name="Ritchie M.G."/>
            <person name="Robin C."/>
            <person name="Rogers Y.H."/>
            <person name="Rohde C."/>
            <person name="Rozas J."/>
            <person name="Rubenfield M.J."/>
            <person name="Ruiz A."/>
            <person name="Russo S."/>
            <person name="Salzberg S.L."/>
            <person name="Sanchez-Gracia A."/>
            <person name="Saranga D.J."/>
            <person name="Sato H."/>
            <person name="Schaeffer S.W."/>
            <person name="Schatz M.C."/>
            <person name="Schlenke T."/>
            <person name="Schwartz R."/>
            <person name="Segarra C."/>
            <person name="Singh R.S."/>
            <person name="Sirot L."/>
            <person name="Sirota M."/>
            <person name="Sisneros N.B."/>
            <person name="Smith C.D."/>
            <person name="Smith T.F."/>
            <person name="Spieth J."/>
            <person name="Stage D.E."/>
            <person name="Stark A."/>
            <person name="Stephan W."/>
            <person name="Strausberg R.L."/>
            <person name="Strempel S."/>
            <person name="Sturgill D."/>
            <person name="Sutton G."/>
            <person name="Sutton G.G."/>
            <person name="Tao W."/>
            <person name="Teichmann S."/>
            <person name="Tobari Y.N."/>
            <person name="Tomimura Y."/>
            <person name="Tsolas J.M."/>
            <person name="Valente V.L."/>
            <person name="Venter E."/>
            <person name="Venter J.C."/>
            <person name="Vicario S."/>
            <person name="Vieira F.G."/>
            <person name="Vilella A.J."/>
            <person name="Villasante A."/>
            <person name="Walenz B."/>
            <person name="Wang J."/>
            <person name="Wasserman M."/>
            <person name="Watts T."/>
            <person name="Wilson D."/>
            <person name="Wilson R.K."/>
            <person name="Wing R.A."/>
            <person name="Wolfner M.F."/>
            <person name="Wong A."/>
            <person name="Wong G.K."/>
            <person name="Wu C.I."/>
            <person name="Wu G."/>
            <person name="Yamamoto D."/>
            <person name="Yang H.P."/>
            <person name="Yang S.P."/>
            <person name="Yorke J.A."/>
            <person name="Yoshida K."/>
            <person name="Zdobnov E."/>
            <person name="Zhang P."/>
            <person name="Zhang Y."/>
            <person name="Zimin A.V."/>
            <person name="Baldwin J."/>
            <person name="Abdouelleil A."/>
            <person name="Abdulkadir J."/>
            <person name="Abebe A."/>
            <person name="Abera B."/>
            <person name="Abreu J."/>
            <person name="Acer S.C."/>
            <person name="Aftuck L."/>
            <person name="Alexander A."/>
            <person name="An P."/>
            <person name="Anderson E."/>
            <person name="Anderson S."/>
            <person name="Arachi H."/>
            <person name="Azer M."/>
            <person name="Bachantsang P."/>
            <person name="Barry A."/>
            <person name="Bayul T."/>
            <person name="Berlin A."/>
            <person name="Bessette D."/>
            <person name="Bloom T."/>
            <person name="Blye J."/>
            <person name="Boguslavskiy L."/>
            <person name="Bonnet C."/>
            <person name="Boukhgalter B."/>
            <person name="Bourzgui I."/>
            <person name="Brown A."/>
            <person name="Cahill P."/>
            <person name="Channer S."/>
            <person name="Cheshatsang Y."/>
            <person name="Chuda L."/>
            <person name="Citroen M."/>
            <person name="Collymore A."/>
            <person name="Cooke P."/>
            <person name="Costello M."/>
            <person name="D'Aco K."/>
            <person name="Daza R."/>
            <person name="De Haan G."/>
            <person name="DeGray S."/>
            <person name="DeMaso C."/>
            <person name="Dhargay N."/>
            <person name="Dooley K."/>
            <person name="Dooley E."/>
            <person name="Doricent M."/>
            <person name="Dorje P."/>
            <person name="Dorjee K."/>
            <person name="Dupes A."/>
            <person name="Elong R."/>
            <person name="Falk J."/>
            <person name="Farina A."/>
            <person name="Faro S."/>
            <person name="Ferguson D."/>
            <person name="Fisher S."/>
            <person name="Foley C.D."/>
            <person name="Franke A."/>
            <person name="Friedrich D."/>
            <person name="Gadbois L."/>
            <person name="Gearin G."/>
            <person name="Gearin C.R."/>
            <person name="Giannoukos G."/>
            <person name="Goode T."/>
            <person name="Graham J."/>
            <person name="Grandbois E."/>
            <person name="Grewal S."/>
            <person name="Gyaltsen K."/>
            <person name="Hafez N."/>
            <person name="Hagos B."/>
            <person name="Hall J."/>
            <person name="Henson C."/>
            <person name="Hollinger A."/>
            <person name="Honan T."/>
            <person name="Huard M.D."/>
            <person name="Hughes L."/>
            <person name="Hurhula B."/>
            <person name="Husby M.E."/>
            <person name="Kamat A."/>
            <person name="Kanga B."/>
            <person name="Kashin S."/>
            <person name="Khazanovich D."/>
            <person name="Kisner P."/>
            <person name="Lance K."/>
            <person name="Lara M."/>
            <person name="Lee W."/>
            <person name="Lennon N."/>
            <person name="Letendre F."/>
            <person name="LeVine R."/>
            <person name="Lipovsky A."/>
            <person name="Liu X."/>
            <person name="Liu J."/>
            <person name="Liu S."/>
            <person name="Lokyitsang T."/>
            <person name="Lokyitsang Y."/>
            <person name="Lubonja R."/>
            <person name="Lui A."/>
            <person name="MacDonald P."/>
            <person name="Magnisalis V."/>
            <person name="Maru K."/>
            <person name="Matthews C."/>
            <person name="McCusker W."/>
            <person name="McDonough S."/>
            <person name="Mehta T."/>
            <person name="Meldrim J."/>
            <person name="Meneus L."/>
            <person name="Mihai O."/>
            <person name="Mihalev A."/>
            <person name="Mihova T."/>
            <person name="Mittelman R."/>
            <person name="Mlenga V."/>
            <person name="Montmayeur A."/>
            <person name="Mulrain L."/>
            <person name="Navidi A."/>
            <person name="Naylor J."/>
            <person name="Negash T."/>
            <person name="Nguyen T."/>
            <person name="Nguyen N."/>
            <person name="Nicol R."/>
            <person name="Norbu C."/>
            <person name="Norbu N."/>
            <person name="Novod N."/>
            <person name="O'Neill B."/>
            <person name="Osman S."/>
            <person name="Markiewicz E."/>
            <person name="Oyono O.L."/>
            <person name="Patti C."/>
            <person name="Phunkhang P."/>
            <person name="Pierre F."/>
            <person name="Priest M."/>
            <person name="Raghuraman S."/>
            <person name="Rege F."/>
            <person name="Reyes R."/>
            <person name="Rise C."/>
            <person name="Rogov P."/>
            <person name="Ross K."/>
            <person name="Ryan E."/>
            <person name="Settipalli S."/>
            <person name="Shea T."/>
            <person name="Sherpa N."/>
            <person name="Shi L."/>
            <person name="Shih D."/>
            <person name="Sparrow T."/>
            <person name="Spaulding J."/>
            <person name="Stalker J."/>
            <person name="Stange-Thomann N."/>
            <person name="Stavropoulos S."/>
            <person name="Stone C."/>
            <person name="Strader C."/>
            <person name="Tesfaye S."/>
            <person name="Thomson T."/>
            <person name="Thoulutsang Y."/>
            <person name="Thoulutsang D."/>
            <person name="Topham K."/>
            <person name="Topping I."/>
            <person name="Tsamla T."/>
            <person name="Vassiliev H."/>
            <person name="Vo A."/>
            <person name="Wangchuk T."/>
            <person name="Wangdi T."/>
            <person name="Weiand M."/>
            <person name="Wilkinson J."/>
            <person name="Wilson A."/>
            <person name="Yadav S."/>
            <person name="Young G."/>
            <person name="Yu Q."/>
            <person name="Zembek L."/>
            <person name="Zhong D."/>
            <person name="Zimmer A."/>
            <person name="Zwirko Z."/>
            <person name="Jaffe D.B."/>
            <person name="Alvarez P."/>
            <person name="Brockman W."/>
            <person name="Butler J."/>
            <person name="Chin C."/>
            <person name="Gnerre S."/>
            <person name="Grabherr M."/>
            <person name="Kleber M."/>
            <person name="Mauceli E."/>
            <person name="MacCallum I."/>
        </authorList>
    </citation>
    <scope>NUCLEOTIDE SEQUENCE [LARGE SCALE GENOMIC DNA]</scope>
    <source>
        <strain evidence="11">Tucson 15287-2541.00</strain>
    </source>
</reference>
<keyword evidence="6" id="KW-0539">Nucleus</keyword>
<dbReference type="HOGENOM" id="CLU_008943_1_0_1"/>
<dbReference type="PANTHER" id="PTHR13742:SF17">
    <property type="entry name" value="RE32990P-RELATED"/>
    <property type="match status" value="1"/>
</dbReference>
<keyword evidence="11" id="KW-1185">Reference proteome</keyword>
<dbReference type="InterPro" id="IPR028309">
    <property type="entry name" value="RB_fam"/>
</dbReference>
<keyword evidence="4" id="KW-0805">Transcription regulation</keyword>
<sequence length="769" mass="88139">MKEDIILQHFVANCQKLEIETIIWQNAIKTFHKLNSDGYLTSEAKDWLCCAIYCELQQAKIKNTRQEAEAGDDPASKKVNGNSWNISLTKLLRRMGINIMRFLKRMEHWIYLAQSSAISQKEIVDIKRHLGINRLLLQHYKHLFRKLYVLPPATETESRSHYQMVYEFGWLLFLAARNDLPVVVSSCLVTGCQVLVCALELVYVNALEVPSSDIINAEFKGLPTNWSCGDFDIDLLRNYSALEAICELIPELSSKSVSMMRKIFHKAVMSMFMDQRLLGNDRSLRHLIKDGILEVNLASLNSSYAQHVSDITEIDERILLTHFIAETPSKAQLTGKQLPRNGADLYPYAQLSLSSSQRDNLLKLLTGELLPSMPVHISNELDQHESNVLETILLDMCNKFESAVHFKGEAMECCLHLGKGLYYTLLGKILAAELQRRPTLKVGQFLMQKNRFNATLIACCLQLMLHILGSTLQLQWLLQLFAINAYEFHKIIELVVTHGRHLLTRNLAKHLGDLEVRCLDSLIWQRNSPLWLIYGNLPRYQHVQLSVSSASICLRKFYYLANQRLVQLCKGLCMLEEYPQIWHIVEHSISVHGAELLLERHLDQLLLCAVHLCMRKLCLRSSFSDIIFQYRYQPHAQSAVYREVYMSPGQPTTDIISFYNRCYVPRMLDYAQSLHCKQFAKDAPKRPLLEQLSNNGHGEHIMSNGLNMNVFLTPEPMPTICKAADCQFMSKAETPLYLKRARSSDELIKSLSLGSGKRPNIHKQRTSCQ</sequence>
<dbReference type="EMBL" id="CH916373">
    <property type="protein sequence ID" value="EDV94948.1"/>
    <property type="molecule type" value="Genomic_DNA"/>
</dbReference>
<dbReference type="GO" id="GO:0000785">
    <property type="term" value="C:chromatin"/>
    <property type="evidence" value="ECO:0007669"/>
    <property type="project" value="TreeGrafter"/>
</dbReference>
<feature type="domain" description="Retinoblastoma-associated protein N-terminal" evidence="8">
    <location>
        <begin position="66"/>
        <end position="205"/>
    </location>
</feature>
<organism evidence="11">
    <name type="scientific">Drosophila grimshawi</name>
    <name type="common">Hawaiian fruit fly</name>
    <name type="synonym">Idiomyia grimshawi</name>
    <dbReference type="NCBI Taxonomy" id="7222"/>
    <lineage>
        <taxon>Eukaryota</taxon>
        <taxon>Metazoa</taxon>
        <taxon>Ecdysozoa</taxon>
        <taxon>Arthropoda</taxon>
        <taxon>Hexapoda</taxon>
        <taxon>Insecta</taxon>
        <taxon>Pterygota</taxon>
        <taxon>Neoptera</taxon>
        <taxon>Endopterygota</taxon>
        <taxon>Diptera</taxon>
        <taxon>Brachycera</taxon>
        <taxon>Muscomorpha</taxon>
        <taxon>Ephydroidea</taxon>
        <taxon>Drosophilidae</taxon>
        <taxon>Drosophila</taxon>
        <taxon>Hawaiian Drosophila</taxon>
    </lineage>
</organism>
<dbReference type="GO" id="GO:0070176">
    <property type="term" value="C:DRM complex"/>
    <property type="evidence" value="ECO:0007669"/>
    <property type="project" value="EnsemblMetazoa"/>
</dbReference>
<dbReference type="InterPro" id="IPR024599">
    <property type="entry name" value="RB_N"/>
</dbReference>
<dbReference type="SMART" id="SM01368">
    <property type="entry name" value="RB_A"/>
    <property type="match status" value="1"/>
</dbReference>
<name>B4JT58_DROGR</name>
<dbReference type="GO" id="GO:0003714">
    <property type="term" value="F:transcription corepressor activity"/>
    <property type="evidence" value="ECO:0007669"/>
    <property type="project" value="EnsemblMetazoa"/>
</dbReference>
<dbReference type="InterPro" id="IPR036915">
    <property type="entry name" value="Cyclin-like_sf"/>
</dbReference>
<dbReference type="Gene3D" id="1.10.472.10">
    <property type="entry name" value="Cyclin-like"/>
    <property type="match status" value="2"/>
</dbReference>
<dbReference type="OMA" id="LKRMEHW"/>
<proteinExistence type="inferred from homology"/>
<dbReference type="SUPFAM" id="SSF47954">
    <property type="entry name" value="Cyclin-like"/>
    <property type="match status" value="2"/>
</dbReference>
<dbReference type="eggNOG" id="KOG1010">
    <property type="taxonomic scope" value="Eukaryota"/>
</dbReference>
<dbReference type="FunCoup" id="B4JT58">
    <property type="interactions" value="539"/>
</dbReference>
<evidence type="ECO:0000256" key="1">
    <source>
        <dbReference type="ARBA" id="ARBA00004123"/>
    </source>
</evidence>
<evidence type="ECO:0000256" key="7">
    <source>
        <dbReference type="ARBA" id="ARBA00023306"/>
    </source>
</evidence>
<dbReference type="GO" id="GO:2000134">
    <property type="term" value="P:negative regulation of G1/S transition of mitotic cell cycle"/>
    <property type="evidence" value="ECO:0007669"/>
    <property type="project" value="EnsemblMetazoa"/>
</dbReference>
<dbReference type="Proteomes" id="UP000001070">
    <property type="component" value="Unassembled WGS sequence"/>
</dbReference>
<evidence type="ECO:0000259" key="9">
    <source>
        <dbReference type="SMART" id="SM01368"/>
    </source>
</evidence>
<evidence type="ECO:0000256" key="2">
    <source>
        <dbReference type="ARBA" id="ARBA00009475"/>
    </source>
</evidence>
<dbReference type="PhylomeDB" id="B4JT58"/>
<evidence type="ECO:0000256" key="3">
    <source>
        <dbReference type="ARBA" id="ARBA00022491"/>
    </source>
</evidence>
<dbReference type="OrthoDB" id="844594at2759"/>
<feature type="domain" description="Retinoblastoma-associated protein A-box" evidence="9">
    <location>
        <begin position="352"/>
        <end position="533"/>
    </location>
</feature>
<dbReference type="GO" id="GO:0030154">
    <property type="term" value="P:cell differentiation"/>
    <property type="evidence" value="ECO:0007669"/>
    <property type="project" value="TreeGrafter"/>
</dbReference>
<comment type="subcellular location">
    <subcellularLocation>
        <location evidence="1">Nucleus</location>
    </subcellularLocation>
</comment>
<accession>B4JT58</accession>
<evidence type="ECO:0000313" key="10">
    <source>
        <dbReference type="EMBL" id="EDV94948.1"/>
    </source>
</evidence>
<dbReference type="Gene3D" id="1.10.472.140">
    <property type="match status" value="1"/>
</dbReference>
<protein>
    <submittedName>
        <fullName evidence="10">GH23495</fullName>
    </submittedName>
</protein>
<dbReference type="KEGG" id="dgr:6567437"/>
<dbReference type="SMART" id="SM01367">
    <property type="entry name" value="DUF3452"/>
    <property type="match status" value="1"/>
</dbReference>
<evidence type="ECO:0000256" key="5">
    <source>
        <dbReference type="ARBA" id="ARBA00023163"/>
    </source>
</evidence>
<dbReference type="PANTHER" id="PTHR13742">
    <property type="entry name" value="RETINOBLASTOMA-ASSOCIATED PROTEIN RB -RELATED"/>
    <property type="match status" value="1"/>
</dbReference>
<dbReference type="InterPro" id="IPR002720">
    <property type="entry name" value="RB_A"/>
</dbReference>
<dbReference type="GO" id="GO:0035189">
    <property type="term" value="C:Rb-E2F complex"/>
    <property type="evidence" value="ECO:0007669"/>
    <property type="project" value="EnsemblMetazoa"/>
</dbReference>
<evidence type="ECO:0000256" key="6">
    <source>
        <dbReference type="ARBA" id="ARBA00023242"/>
    </source>
</evidence>
<comment type="similarity">
    <text evidence="2">Belongs to the retinoblastoma protein (RB) family.</text>
</comment>
<dbReference type="AlphaFoldDB" id="B4JT58"/>
<evidence type="ECO:0000259" key="8">
    <source>
        <dbReference type="SMART" id="SM01367"/>
    </source>
</evidence>